<evidence type="ECO:0000256" key="1">
    <source>
        <dbReference type="ARBA" id="ARBA00005964"/>
    </source>
</evidence>
<dbReference type="OrthoDB" id="9771666at2"/>
<dbReference type="RefSeq" id="WP_094458619.1">
    <property type="nucleotide sequence ID" value="NZ_NOXU01000032.1"/>
</dbReference>
<evidence type="ECO:0000313" key="5">
    <source>
        <dbReference type="EMBL" id="OYQ31725.1"/>
    </source>
</evidence>
<dbReference type="SUPFAM" id="SSF53474">
    <property type="entry name" value="alpha/beta-Hydrolases"/>
    <property type="match status" value="1"/>
</dbReference>
<accession>A0A255YSV9</accession>
<dbReference type="EC" id="3.1.1.-" evidence="3"/>
<comment type="similarity">
    <text evidence="1 3">Belongs to the type-B carboxylesterase/lipase family.</text>
</comment>
<evidence type="ECO:0000256" key="2">
    <source>
        <dbReference type="ARBA" id="ARBA00022801"/>
    </source>
</evidence>
<dbReference type="InterPro" id="IPR019819">
    <property type="entry name" value="Carboxylesterase_B_CS"/>
</dbReference>
<keyword evidence="3" id="KW-0732">Signal</keyword>
<dbReference type="PROSITE" id="PS00122">
    <property type="entry name" value="CARBOXYLESTERASE_B_1"/>
    <property type="match status" value="1"/>
</dbReference>
<dbReference type="InterPro" id="IPR002018">
    <property type="entry name" value="CarbesteraseB"/>
</dbReference>
<dbReference type="Gene3D" id="3.40.50.1820">
    <property type="entry name" value="alpha/beta hydrolase"/>
    <property type="match status" value="1"/>
</dbReference>
<keyword evidence="2 3" id="KW-0378">Hydrolase</keyword>
<dbReference type="PANTHER" id="PTHR43142:SF1">
    <property type="entry name" value="CARBOXYLIC ESTER HYDROLASE"/>
    <property type="match status" value="1"/>
</dbReference>
<name>A0A255YSV9_9PROT</name>
<dbReference type="AlphaFoldDB" id="A0A255YSV9"/>
<organism evidence="5 6">
    <name type="scientific">Niveispirillum lacus</name>
    <dbReference type="NCBI Taxonomy" id="1981099"/>
    <lineage>
        <taxon>Bacteria</taxon>
        <taxon>Pseudomonadati</taxon>
        <taxon>Pseudomonadota</taxon>
        <taxon>Alphaproteobacteria</taxon>
        <taxon>Rhodospirillales</taxon>
        <taxon>Azospirillaceae</taxon>
        <taxon>Niveispirillum</taxon>
    </lineage>
</organism>
<proteinExistence type="inferred from homology"/>
<keyword evidence="6" id="KW-1185">Reference proteome</keyword>
<dbReference type="Pfam" id="PF00135">
    <property type="entry name" value="COesterase"/>
    <property type="match status" value="1"/>
</dbReference>
<dbReference type="GO" id="GO:0016787">
    <property type="term" value="F:hydrolase activity"/>
    <property type="evidence" value="ECO:0007669"/>
    <property type="project" value="UniProtKB-KW"/>
</dbReference>
<dbReference type="PANTHER" id="PTHR43142">
    <property type="entry name" value="CARBOXYLIC ESTER HYDROLASE"/>
    <property type="match status" value="1"/>
</dbReference>
<reference evidence="5 6" key="1">
    <citation type="submission" date="2017-07" db="EMBL/GenBank/DDBJ databases">
        <title>Niveispirillum cyanobacteriorum sp. nov., isolated from cyanobacterial aggregates in a eutrophic lake.</title>
        <authorList>
            <person name="Cai H."/>
        </authorList>
    </citation>
    <scope>NUCLEOTIDE SEQUENCE [LARGE SCALE GENOMIC DNA]</scope>
    <source>
        <strain evidence="6">TH1-14</strain>
    </source>
</reference>
<feature type="signal peptide" evidence="3">
    <location>
        <begin position="1"/>
        <end position="27"/>
    </location>
</feature>
<gene>
    <name evidence="5" type="ORF">CHU95_21565</name>
</gene>
<dbReference type="InterPro" id="IPR029058">
    <property type="entry name" value="AB_hydrolase_fold"/>
</dbReference>
<evidence type="ECO:0000256" key="3">
    <source>
        <dbReference type="RuleBase" id="RU361235"/>
    </source>
</evidence>
<protein>
    <recommendedName>
        <fullName evidence="3">Carboxylic ester hydrolase</fullName>
        <ecNumber evidence="3">3.1.1.-</ecNumber>
    </recommendedName>
</protein>
<evidence type="ECO:0000313" key="6">
    <source>
        <dbReference type="Proteomes" id="UP000216998"/>
    </source>
</evidence>
<evidence type="ECO:0000259" key="4">
    <source>
        <dbReference type="Pfam" id="PF00135"/>
    </source>
</evidence>
<sequence>MQGIGVTRRSLLLTAASGLVLASGAQASPAKGPVVKTAAGRVRGRTLSGVHVFKGIRYGSDTGPRRFQAPLPPTPWKGIVDAVDFGHASPQGSNEANQSEDCLFLNVWTRGLSDGAKRPVMVYIHGGAYANGSGSDPLYDGTRLALRGDVVVVTLNHRLNLFGYLYLARLAGMEDERFADSGNAGQLDLILALQWVRDNIAAFGGDPGNVMLFGQSGGGAKIATLMAMPAARGLFHKVATMSGQQVTAGGPRNATARAVSVLKQLDLSADRAGAEALLSLPVERLKAGLKAVDPIAGSGGVYAGPVLDGRNLPRHPFFPDAPVLSADIPMIIGNTHDETRSLIGGGDPGAFSLTWEALPDKLFPAMRVDIAPEPVIAEYRRLYPQYSASDVFFAATTAGRSWRGAVEELEARAKQPAGTAPTWAYQLDFRSPRDGGKWGAHHTLDIPLAFDNTDQPGSQTGDGPQARQMAARLADAFIALARTGNPNHSGLPDWAPYDLARRPTLILNDECRMVDDPRGAERRLFAQVPFIQFGT</sequence>
<comment type="caution">
    <text evidence="5">The sequence shown here is derived from an EMBL/GenBank/DDBJ whole genome shotgun (WGS) entry which is preliminary data.</text>
</comment>
<dbReference type="PROSITE" id="PS00941">
    <property type="entry name" value="CARBOXYLESTERASE_B_2"/>
    <property type="match status" value="1"/>
</dbReference>
<feature type="domain" description="Carboxylesterase type B" evidence="4">
    <location>
        <begin position="32"/>
        <end position="512"/>
    </location>
</feature>
<feature type="chain" id="PRO_5011833073" description="Carboxylic ester hydrolase" evidence="3">
    <location>
        <begin position="28"/>
        <end position="535"/>
    </location>
</feature>
<dbReference type="EMBL" id="NOXU01000032">
    <property type="protein sequence ID" value="OYQ31725.1"/>
    <property type="molecule type" value="Genomic_DNA"/>
</dbReference>
<dbReference type="InterPro" id="IPR019826">
    <property type="entry name" value="Carboxylesterase_B_AS"/>
</dbReference>
<dbReference type="Proteomes" id="UP000216998">
    <property type="component" value="Unassembled WGS sequence"/>
</dbReference>